<dbReference type="InterPro" id="IPR036909">
    <property type="entry name" value="Cyt_c-like_dom_sf"/>
</dbReference>
<dbReference type="PANTHER" id="PTHR35008">
    <property type="entry name" value="BLL4482 PROTEIN-RELATED"/>
    <property type="match status" value="1"/>
</dbReference>
<dbReference type="Pfam" id="PF00034">
    <property type="entry name" value="Cytochrom_C"/>
    <property type="match status" value="1"/>
</dbReference>
<dbReference type="InterPro" id="IPR009056">
    <property type="entry name" value="Cyt_c-like_dom"/>
</dbReference>
<dbReference type="EMBL" id="CP017563">
    <property type="protein sequence ID" value="APA89801.1"/>
    <property type="molecule type" value="Genomic_DNA"/>
</dbReference>
<sequence length="209" mass="21977">MRESVRFDLVGASKSKRMGALLALLTASGLLVGCSSSFDATRDAQSTAAQARWRSSVDAIGKRVSETDLSAWNIDVAPDGHGLPGGSGDVATGGRIFAAKCAACHGANGEGLIGDQLIGGAGTLATANPKRTVGSYWPYATTLFDYIRRAMPYNTPQSLSADEVYALSAWILNRNGIVPDDARLDAHSLAAIRMPNRDGFVPDPRPGRL</sequence>
<evidence type="ECO:0000256" key="1">
    <source>
        <dbReference type="ARBA" id="ARBA00022617"/>
    </source>
</evidence>
<feature type="domain" description="Cytochrome c" evidence="5">
    <location>
        <begin position="88"/>
        <end position="175"/>
    </location>
</feature>
<dbReference type="PANTHER" id="PTHR35008:SF8">
    <property type="entry name" value="ALCOHOL DEHYDROGENASE CYTOCHROME C SUBUNIT"/>
    <property type="match status" value="1"/>
</dbReference>
<evidence type="ECO:0000256" key="2">
    <source>
        <dbReference type="ARBA" id="ARBA00022723"/>
    </source>
</evidence>
<evidence type="ECO:0000259" key="5">
    <source>
        <dbReference type="PROSITE" id="PS51007"/>
    </source>
</evidence>
<dbReference type="GO" id="GO:0009055">
    <property type="term" value="F:electron transfer activity"/>
    <property type="evidence" value="ECO:0007669"/>
    <property type="project" value="InterPro"/>
</dbReference>
<dbReference type="KEGG" id="pspw:BJG93_30545"/>
<geneLocation type="plasmid" evidence="6 7">
    <name>pl1WSM5005</name>
</geneLocation>
<keyword evidence="2 4" id="KW-0479">Metal-binding</keyword>
<keyword evidence="6" id="KW-0614">Plasmid</keyword>
<evidence type="ECO:0000313" key="7">
    <source>
        <dbReference type="Proteomes" id="UP000179860"/>
    </source>
</evidence>
<keyword evidence="1 4" id="KW-0349">Heme</keyword>
<dbReference type="RefSeq" id="WP_027194855.1">
    <property type="nucleotide sequence ID" value="NZ_CP017563.2"/>
</dbReference>
<dbReference type="SUPFAM" id="SSF46626">
    <property type="entry name" value="Cytochrome c"/>
    <property type="match status" value="1"/>
</dbReference>
<dbReference type="GO" id="GO:0046872">
    <property type="term" value="F:metal ion binding"/>
    <property type="evidence" value="ECO:0007669"/>
    <property type="project" value="UniProtKB-KW"/>
</dbReference>
<keyword evidence="7" id="KW-1185">Reference proteome</keyword>
<evidence type="ECO:0000256" key="3">
    <source>
        <dbReference type="ARBA" id="ARBA00023004"/>
    </source>
</evidence>
<dbReference type="AlphaFoldDB" id="A0A1I9YSB2"/>
<dbReference type="GO" id="GO:0020037">
    <property type="term" value="F:heme binding"/>
    <property type="evidence" value="ECO:0007669"/>
    <property type="project" value="InterPro"/>
</dbReference>
<dbReference type="PROSITE" id="PS51007">
    <property type="entry name" value="CYTC"/>
    <property type="match status" value="1"/>
</dbReference>
<evidence type="ECO:0000313" key="6">
    <source>
        <dbReference type="EMBL" id="APA89801.1"/>
    </source>
</evidence>
<dbReference type="Gene3D" id="1.10.760.10">
    <property type="entry name" value="Cytochrome c-like domain"/>
    <property type="match status" value="1"/>
</dbReference>
<reference evidence="6" key="1">
    <citation type="submission" date="2016-09" db="EMBL/GenBank/DDBJ databases">
        <title>The Complete Genome of Burkholderia sprentiae wsm5005.</title>
        <authorList>
            <person name="De Meyer S."/>
            <person name="Wang P."/>
            <person name="Terpolilli J."/>
        </authorList>
    </citation>
    <scope>NUCLEOTIDE SEQUENCE [LARGE SCALE GENOMIC DNA]</scope>
    <source>
        <strain evidence="6">WSM5005</strain>
        <plasmid evidence="6">pl1WSM5005</plasmid>
    </source>
</reference>
<dbReference type="Proteomes" id="UP000179860">
    <property type="component" value="Plasmid pl1WSM5005"/>
</dbReference>
<dbReference type="InterPro" id="IPR051459">
    <property type="entry name" value="Cytochrome_c-type_DH"/>
</dbReference>
<name>A0A1I9YSB2_9BURK</name>
<accession>A0A1I9YSB2</accession>
<protein>
    <submittedName>
        <fullName evidence="6">Cytochrome c</fullName>
    </submittedName>
</protein>
<organism evidence="6 7">
    <name type="scientific">Paraburkholderia sprentiae WSM5005</name>
    <dbReference type="NCBI Taxonomy" id="754502"/>
    <lineage>
        <taxon>Bacteria</taxon>
        <taxon>Pseudomonadati</taxon>
        <taxon>Pseudomonadota</taxon>
        <taxon>Betaproteobacteria</taxon>
        <taxon>Burkholderiales</taxon>
        <taxon>Burkholderiaceae</taxon>
        <taxon>Paraburkholderia</taxon>
    </lineage>
</organism>
<dbReference type="OrthoDB" id="9811281at2"/>
<keyword evidence="3 4" id="KW-0408">Iron</keyword>
<dbReference type="PROSITE" id="PS51257">
    <property type="entry name" value="PROKAR_LIPOPROTEIN"/>
    <property type="match status" value="1"/>
</dbReference>
<reference evidence="6" key="2">
    <citation type="submission" date="2021-06" db="EMBL/GenBank/DDBJ databases">
        <authorList>
            <person name="Rogers T.H."/>
            <person name="Ramsay J.P."/>
            <person name="Wang P."/>
            <person name="Terpolilli J."/>
        </authorList>
    </citation>
    <scope>NUCLEOTIDE SEQUENCE [LARGE SCALE GENOMIC DNA]</scope>
    <source>
        <strain evidence="6">WSM5005</strain>
        <plasmid evidence="6">pl1WSM5005</plasmid>
    </source>
</reference>
<evidence type="ECO:0000256" key="4">
    <source>
        <dbReference type="PROSITE-ProRule" id="PRU00433"/>
    </source>
</evidence>
<proteinExistence type="predicted"/>
<gene>
    <name evidence="6" type="ORF">BJG93_30545</name>
</gene>